<dbReference type="InterPro" id="IPR053237">
    <property type="entry name" value="Natterin_C"/>
</dbReference>
<gene>
    <name evidence="1" type="ORF">DFH08DRAFT_906498</name>
</gene>
<dbReference type="Gene3D" id="2.80.10.50">
    <property type="match status" value="1"/>
</dbReference>
<dbReference type="PANTHER" id="PTHR39244">
    <property type="entry name" value="NATTERIN-4"/>
    <property type="match status" value="1"/>
</dbReference>
<dbReference type="SUPFAM" id="SSF56973">
    <property type="entry name" value="Aerolisin/ETX pore-forming domain"/>
    <property type="match status" value="1"/>
</dbReference>
<name>A0AAD6YYH1_9AGAR</name>
<dbReference type="InterPro" id="IPR004991">
    <property type="entry name" value="Aerolysin-like"/>
</dbReference>
<comment type="caution">
    <text evidence="1">The sequence shown here is derived from an EMBL/GenBank/DDBJ whole genome shotgun (WGS) entry which is preliminary data.</text>
</comment>
<evidence type="ECO:0000313" key="2">
    <source>
        <dbReference type="Proteomes" id="UP001218218"/>
    </source>
</evidence>
<dbReference type="EMBL" id="JARIHO010000129">
    <property type="protein sequence ID" value="KAJ7301694.1"/>
    <property type="molecule type" value="Genomic_DNA"/>
</dbReference>
<proteinExistence type="predicted"/>
<reference evidence="1" key="1">
    <citation type="submission" date="2023-03" db="EMBL/GenBank/DDBJ databases">
        <title>Massive genome expansion in bonnet fungi (Mycena s.s.) driven by repeated elements and novel gene families across ecological guilds.</title>
        <authorList>
            <consortium name="Lawrence Berkeley National Laboratory"/>
            <person name="Harder C.B."/>
            <person name="Miyauchi S."/>
            <person name="Viragh M."/>
            <person name="Kuo A."/>
            <person name="Thoen E."/>
            <person name="Andreopoulos B."/>
            <person name="Lu D."/>
            <person name="Skrede I."/>
            <person name="Drula E."/>
            <person name="Henrissat B."/>
            <person name="Morin E."/>
            <person name="Kohler A."/>
            <person name="Barry K."/>
            <person name="LaButti K."/>
            <person name="Morin E."/>
            <person name="Salamov A."/>
            <person name="Lipzen A."/>
            <person name="Mereny Z."/>
            <person name="Hegedus B."/>
            <person name="Baldrian P."/>
            <person name="Stursova M."/>
            <person name="Weitz H."/>
            <person name="Taylor A."/>
            <person name="Grigoriev I.V."/>
            <person name="Nagy L.G."/>
            <person name="Martin F."/>
            <person name="Kauserud H."/>
        </authorList>
    </citation>
    <scope>NUCLEOTIDE SEQUENCE</scope>
    <source>
        <strain evidence="1">CBHHK002</strain>
    </source>
</reference>
<accession>A0AAD6YYH1</accession>
<dbReference type="Pfam" id="PF03318">
    <property type="entry name" value="ETX_MTX2"/>
    <property type="match status" value="1"/>
</dbReference>
<dbReference type="CDD" id="cd20215">
    <property type="entry name" value="PFM_LSL-like"/>
    <property type="match status" value="1"/>
</dbReference>
<protein>
    <submittedName>
        <fullName evidence="1">Uncharacterized protein</fullName>
    </submittedName>
</protein>
<dbReference type="Proteomes" id="UP001218218">
    <property type="component" value="Unassembled WGS sequence"/>
</dbReference>
<dbReference type="PANTHER" id="PTHR39244:SF5">
    <property type="entry name" value="NATTERIN-3-LIKE"/>
    <property type="match status" value="1"/>
</dbReference>
<keyword evidence="2" id="KW-1185">Reference proteome</keyword>
<dbReference type="AlphaFoldDB" id="A0AAD6YYH1"/>
<evidence type="ECO:0000313" key="1">
    <source>
        <dbReference type="EMBL" id="KAJ7301694.1"/>
    </source>
</evidence>
<dbReference type="Gene3D" id="2.170.15.10">
    <property type="entry name" value="Proaerolysin, chain A, domain 3"/>
    <property type="match status" value="1"/>
</dbReference>
<organism evidence="1 2">
    <name type="scientific">Mycena albidolilacea</name>
    <dbReference type="NCBI Taxonomy" id="1033008"/>
    <lineage>
        <taxon>Eukaryota</taxon>
        <taxon>Fungi</taxon>
        <taxon>Dikarya</taxon>
        <taxon>Basidiomycota</taxon>
        <taxon>Agaricomycotina</taxon>
        <taxon>Agaricomycetes</taxon>
        <taxon>Agaricomycetidae</taxon>
        <taxon>Agaricales</taxon>
        <taxon>Marasmiineae</taxon>
        <taxon>Mycenaceae</taxon>
        <taxon>Mycena</taxon>
    </lineage>
</organism>
<sequence>MPSFYIPPPGIFFRIVGSVNACSLACGDGYTVAWNGFPGDGPYESNWWQLVPTSTPDQYYIVNRKYNKKMYMRAVNDPNKPVVGQNLGPEETWPANLFKLLPHDTDPTKTRLIVPSNQSMLTAVYGDIKLHATALTTAIDWNQVVGFIYEDMDVVKVEYTLDQGKIMASTPTVLASQTLFNTTDIEQEMNYSMNETITETTSFSHTEGFSLTVGMSFSAGVPLFGESEFHMDLSVSTSMSWGKESSFQKSFTAEFPVKAAPHSSVRAVSTVHVGTLEVPYTMTLRSRRTGITVVSSGTWHGVSAWNLSHTTKLVPPGEVA</sequence>